<reference evidence="2 3" key="1">
    <citation type="submission" date="2016-10" db="EMBL/GenBank/DDBJ databases">
        <authorList>
            <person name="Varghese N."/>
            <person name="Submissions S."/>
        </authorList>
    </citation>
    <scope>NUCLEOTIDE SEQUENCE [LARGE SCALE GENOMIC DNA]</scope>
    <source>
        <strain evidence="2 3">DSM 20586</strain>
    </source>
</reference>
<organism evidence="2 3">
    <name type="scientific">Atopobium minutum</name>
    <dbReference type="NCBI Taxonomy" id="1381"/>
    <lineage>
        <taxon>Bacteria</taxon>
        <taxon>Bacillati</taxon>
        <taxon>Actinomycetota</taxon>
        <taxon>Coriobacteriia</taxon>
        <taxon>Coriobacteriales</taxon>
        <taxon>Atopobiaceae</taxon>
        <taxon>Atopobium</taxon>
    </lineage>
</organism>
<proteinExistence type="predicted"/>
<evidence type="ECO:0000259" key="1">
    <source>
        <dbReference type="PROSITE" id="PS50404"/>
    </source>
</evidence>
<name>A0AB38A5T3_9ACTN</name>
<sequence length="112" mass="12139">MASSDLQLYIKNGCPFCHKVIAFMEDNNIVLPLHNISESDKDRDFLVEHGGKRQVPCLFIDGNALYESGDIIAYLAKTYDVSAATESTEKTVEPADTMPEGASCTIGGGCSF</sequence>
<gene>
    <name evidence="2" type="ORF">SAMN04489746_0585</name>
</gene>
<feature type="domain" description="GST N-terminal" evidence="1">
    <location>
        <begin position="4"/>
        <end position="83"/>
    </location>
</feature>
<dbReference type="Pfam" id="PF00462">
    <property type="entry name" value="Glutaredoxin"/>
    <property type="match status" value="1"/>
</dbReference>
<evidence type="ECO:0000313" key="2">
    <source>
        <dbReference type="EMBL" id="SEB55366.1"/>
    </source>
</evidence>
<comment type="caution">
    <text evidence="2">The sequence shown here is derived from an EMBL/GenBank/DDBJ whole genome shotgun (WGS) entry which is preliminary data.</text>
</comment>
<dbReference type="InterPro" id="IPR004045">
    <property type="entry name" value="Glutathione_S-Trfase_N"/>
</dbReference>
<dbReference type="EMBL" id="FNSH01000001">
    <property type="protein sequence ID" value="SEB55366.1"/>
    <property type="molecule type" value="Genomic_DNA"/>
</dbReference>
<dbReference type="PROSITE" id="PS50404">
    <property type="entry name" value="GST_NTER"/>
    <property type="match status" value="1"/>
</dbReference>
<dbReference type="RefSeq" id="WP_002563314.1">
    <property type="nucleotide sequence ID" value="NZ_CALJSN010000006.1"/>
</dbReference>
<dbReference type="InterPro" id="IPR036249">
    <property type="entry name" value="Thioredoxin-like_sf"/>
</dbReference>
<dbReference type="InterPro" id="IPR002109">
    <property type="entry name" value="Glutaredoxin"/>
</dbReference>
<dbReference type="SUPFAM" id="SSF52833">
    <property type="entry name" value="Thioredoxin-like"/>
    <property type="match status" value="1"/>
</dbReference>
<dbReference type="AlphaFoldDB" id="A0AB38A5T3"/>
<dbReference type="Proteomes" id="UP000183687">
    <property type="component" value="Unassembled WGS sequence"/>
</dbReference>
<accession>A0AB38A5T3</accession>
<protein>
    <submittedName>
        <fullName evidence="2">Glutaredoxin</fullName>
    </submittedName>
</protein>
<dbReference type="PROSITE" id="PS51354">
    <property type="entry name" value="GLUTAREDOXIN_2"/>
    <property type="match status" value="1"/>
</dbReference>
<dbReference type="Gene3D" id="3.40.30.10">
    <property type="entry name" value="Glutaredoxin"/>
    <property type="match status" value="1"/>
</dbReference>
<evidence type="ECO:0000313" key="3">
    <source>
        <dbReference type="Proteomes" id="UP000183687"/>
    </source>
</evidence>